<reference evidence="17 18" key="1">
    <citation type="submission" date="2019-02" db="EMBL/GenBank/DDBJ databases">
        <title>Deep-cultivation of Planctomycetes and their phenomic and genomic characterization uncovers novel biology.</title>
        <authorList>
            <person name="Wiegand S."/>
            <person name="Jogler M."/>
            <person name="Boedeker C."/>
            <person name="Pinto D."/>
            <person name="Vollmers J."/>
            <person name="Rivas-Marin E."/>
            <person name="Kohn T."/>
            <person name="Peeters S.H."/>
            <person name="Heuer A."/>
            <person name="Rast P."/>
            <person name="Oberbeckmann S."/>
            <person name="Bunk B."/>
            <person name="Jeske O."/>
            <person name="Meyerdierks A."/>
            <person name="Storesund J.E."/>
            <person name="Kallscheuer N."/>
            <person name="Luecker S."/>
            <person name="Lage O.M."/>
            <person name="Pohl T."/>
            <person name="Merkel B.J."/>
            <person name="Hornburger P."/>
            <person name="Mueller R.-W."/>
            <person name="Bruemmer F."/>
            <person name="Labrenz M."/>
            <person name="Spormann A.M."/>
            <person name="Op den Camp H."/>
            <person name="Overmann J."/>
            <person name="Amann R."/>
            <person name="Jetten M.S.M."/>
            <person name="Mascher T."/>
            <person name="Medema M.H."/>
            <person name="Devos D.P."/>
            <person name="Kaster A.-K."/>
            <person name="Ovreas L."/>
            <person name="Rohde M."/>
            <person name="Galperin M.Y."/>
            <person name="Jogler C."/>
        </authorList>
    </citation>
    <scope>NUCLEOTIDE SEQUENCE [LARGE SCALE GENOMIC DNA]</scope>
    <source>
        <strain evidence="17 18">Mal52</strain>
    </source>
</reference>
<keyword evidence="8 15" id="KW-0547">Nucleotide-binding</keyword>
<dbReference type="GO" id="GO:0008531">
    <property type="term" value="F:riboflavin kinase activity"/>
    <property type="evidence" value="ECO:0007669"/>
    <property type="project" value="UniProtKB-UniRule"/>
</dbReference>
<evidence type="ECO:0000256" key="3">
    <source>
        <dbReference type="ARBA" id="ARBA00005201"/>
    </source>
</evidence>
<comment type="catalytic activity">
    <reaction evidence="14 15">
        <text>FMN + ATP + H(+) = FAD + diphosphate</text>
        <dbReference type="Rhea" id="RHEA:17237"/>
        <dbReference type="ChEBI" id="CHEBI:15378"/>
        <dbReference type="ChEBI" id="CHEBI:30616"/>
        <dbReference type="ChEBI" id="CHEBI:33019"/>
        <dbReference type="ChEBI" id="CHEBI:57692"/>
        <dbReference type="ChEBI" id="CHEBI:58210"/>
        <dbReference type="EC" id="2.7.7.2"/>
    </reaction>
</comment>
<dbReference type="GO" id="GO:0009398">
    <property type="term" value="P:FMN biosynthetic process"/>
    <property type="evidence" value="ECO:0007669"/>
    <property type="project" value="UniProtKB-UniRule"/>
</dbReference>
<dbReference type="EMBL" id="CP036276">
    <property type="protein sequence ID" value="QDU42228.1"/>
    <property type="molecule type" value="Genomic_DNA"/>
</dbReference>
<dbReference type="SMART" id="SM00904">
    <property type="entry name" value="Flavokinase"/>
    <property type="match status" value="1"/>
</dbReference>
<evidence type="ECO:0000256" key="13">
    <source>
        <dbReference type="ARBA" id="ARBA00047880"/>
    </source>
</evidence>
<dbReference type="PANTHER" id="PTHR22749:SF6">
    <property type="entry name" value="RIBOFLAVIN KINASE"/>
    <property type="match status" value="1"/>
</dbReference>
<dbReference type="Gene3D" id="2.40.30.30">
    <property type="entry name" value="Riboflavin kinase-like"/>
    <property type="match status" value="1"/>
</dbReference>
<evidence type="ECO:0000256" key="12">
    <source>
        <dbReference type="ARBA" id="ARBA00023268"/>
    </source>
</evidence>
<dbReference type="GO" id="GO:0003919">
    <property type="term" value="F:FMN adenylyltransferase activity"/>
    <property type="evidence" value="ECO:0007669"/>
    <property type="project" value="UniProtKB-UniRule"/>
</dbReference>
<comment type="function">
    <text evidence="1">Catalyzes the phosphorylation of riboflavin to FMN followed by the adenylation of FMN to FAD.</text>
</comment>
<comment type="pathway">
    <text evidence="2 15">Cofactor biosynthesis; FAD biosynthesis; FAD from FMN: step 1/1.</text>
</comment>
<dbReference type="InterPro" id="IPR015865">
    <property type="entry name" value="Riboflavin_kinase_bac/euk"/>
</dbReference>
<dbReference type="Pfam" id="PF01687">
    <property type="entry name" value="Flavokinase"/>
    <property type="match status" value="1"/>
</dbReference>
<comment type="pathway">
    <text evidence="3 15">Cofactor biosynthesis; FMN biosynthesis; FMN from riboflavin (ATP route): step 1/1.</text>
</comment>
<evidence type="ECO:0000259" key="16">
    <source>
        <dbReference type="SMART" id="SM00904"/>
    </source>
</evidence>
<keyword evidence="7 15" id="KW-0548">Nucleotidyltransferase</keyword>
<dbReference type="UniPathway" id="UPA00277">
    <property type="reaction ID" value="UER00407"/>
</dbReference>
<evidence type="ECO:0000256" key="6">
    <source>
        <dbReference type="ARBA" id="ARBA00022679"/>
    </source>
</evidence>
<keyword evidence="4 15" id="KW-0285">Flavoprotein</keyword>
<evidence type="ECO:0000256" key="1">
    <source>
        <dbReference type="ARBA" id="ARBA00002121"/>
    </source>
</evidence>
<dbReference type="AlphaFoldDB" id="A0A517ZID1"/>
<dbReference type="InterPro" id="IPR014729">
    <property type="entry name" value="Rossmann-like_a/b/a_fold"/>
</dbReference>
<dbReference type="PIRSF" id="PIRSF004491">
    <property type="entry name" value="FAD_Synth"/>
    <property type="match status" value="1"/>
</dbReference>
<sequence>MQLQHGFQNPDSYRHGFVSIGNFDGVHCGHRGMISALVEKARGGGVPSVVFTFDPHPITLLRPGSTPPPLSTVQRKAQLIEELGVDCMIVYPTDQELLDLTPREFFERIILQEIAASGMVEGPNFFFGRDRAGDIHKLHEFCDEAGLDLKIVQPVGLGGRMVSSTAIRGLIATGHVSKAAELLGHRYRIQGTVSRGAMRGAQLGFPTANLEAIPTVIPCDGVYAAIGILGDQRLPAAVNVGPNPTFGEMQRKLEVHLIDFSGDLYGQSLGVEFVERLRATTSFAGIDPLKEQLALDIAQARTLATAAIQESARPSGEV</sequence>
<evidence type="ECO:0000256" key="11">
    <source>
        <dbReference type="ARBA" id="ARBA00022840"/>
    </source>
</evidence>
<dbReference type="SUPFAM" id="SSF82114">
    <property type="entry name" value="Riboflavin kinase-like"/>
    <property type="match status" value="1"/>
</dbReference>
<keyword evidence="12" id="KW-0511">Multifunctional enzyme</keyword>
<evidence type="ECO:0000256" key="8">
    <source>
        <dbReference type="ARBA" id="ARBA00022741"/>
    </source>
</evidence>
<comment type="catalytic activity">
    <reaction evidence="13 15">
        <text>riboflavin + ATP = FMN + ADP + H(+)</text>
        <dbReference type="Rhea" id="RHEA:14357"/>
        <dbReference type="ChEBI" id="CHEBI:15378"/>
        <dbReference type="ChEBI" id="CHEBI:30616"/>
        <dbReference type="ChEBI" id="CHEBI:57986"/>
        <dbReference type="ChEBI" id="CHEBI:58210"/>
        <dbReference type="ChEBI" id="CHEBI:456216"/>
        <dbReference type="EC" id="2.7.1.26"/>
    </reaction>
</comment>
<dbReference type="InterPro" id="IPR002606">
    <property type="entry name" value="Riboflavin_kinase_bac"/>
</dbReference>
<evidence type="ECO:0000256" key="5">
    <source>
        <dbReference type="ARBA" id="ARBA00022643"/>
    </source>
</evidence>
<dbReference type="GO" id="GO:0005524">
    <property type="term" value="F:ATP binding"/>
    <property type="evidence" value="ECO:0007669"/>
    <property type="project" value="UniProtKB-UniRule"/>
</dbReference>
<dbReference type="Pfam" id="PF06574">
    <property type="entry name" value="FAD_syn"/>
    <property type="match status" value="1"/>
</dbReference>
<proteinExistence type="inferred from homology"/>
<dbReference type="Gene3D" id="3.40.50.620">
    <property type="entry name" value="HUPs"/>
    <property type="match status" value="1"/>
</dbReference>
<evidence type="ECO:0000313" key="18">
    <source>
        <dbReference type="Proteomes" id="UP000319383"/>
    </source>
</evidence>
<evidence type="ECO:0000313" key="17">
    <source>
        <dbReference type="EMBL" id="QDU42228.1"/>
    </source>
</evidence>
<evidence type="ECO:0000256" key="10">
    <source>
        <dbReference type="ARBA" id="ARBA00022827"/>
    </source>
</evidence>
<evidence type="ECO:0000256" key="14">
    <source>
        <dbReference type="ARBA" id="ARBA00049494"/>
    </source>
</evidence>
<dbReference type="InterPro" id="IPR023468">
    <property type="entry name" value="Riboflavin_kinase"/>
</dbReference>
<name>A0A517ZID1_9PLAN</name>
<dbReference type="NCBIfam" id="NF004160">
    <property type="entry name" value="PRK05627.1-3"/>
    <property type="match status" value="1"/>
</dbReference>
<evidence type="ECO:0000256" key="15">
    <source>
        <dbReference type="PIRNR" id="PIRNR004491"/>
    </source>
</evidence>
<evidence type="ECO:0000256" key="4">
    <source>
        <dbReference type="ARBA" id="ARBA00022630"/>
    </source>
</evidence>
<dbReference type="UniPathway" id="UPA00276">
    <property type="reaction ID" value="UER00406"/>
</dbReference>
<gene>
    <name evidence="17" type="primary">ribF</name>
    <name evidence="17" type="ORF">Mal52_06830</name>
</gene>
<dbReference type="EC" id="2.7.1.26" evidence="15"/>
<dbReference type="FunFam" id="3.40.50.620:FF:000021">
    <property type="entry name" value="Riboflavin biosynthesis protein"/>
    <property type="match status" value="1"/>
</dbReference>
<keyword evidence="9 15" id="KW-0418">Kinase</keyword>
<dbReference type="FunFam" id="2.40.30.30:FF:000003">
    <property type="entry name" value="Riboflavin biosynthesis protein"/>
    <property type="match status" value="1"/>
</dbReference>
<evidence type="ECO:0000256" key="9">
    <source>
        <dbReference type="ARBA" id="ARBA00022777"/>
    </source>
</evidence>
<dbReference type="GO" id="GO:0009231">
    <property type="term" value="P:riboflavin biosynthetic process"/>
    <property type="evidence" value="ECO:0007669"/>
    <property type="project" value="InterPro"/>
</dbReference>
<comment type="similarity">
    <text evidence="15">Belongs to the ribF family.</text>
</comment>
<dbReference type="NCBIfam" id="TIGR00083">
    <property type="entry name" value="ribF"/>
    <property type="match status" value="1"/>
</dbReference>
<dbReference type="CDD" id="cd02064">
    <property type="entry name" value="FAD_synthetase_N"/>
    <property type="match status" value="1"/>
</dbReference>
<dbReference type="InterPro" id="IPR023465">
    <property type="entry name" value="Riboflavin_kinase_dom_sf"/>
</dbReference>
<accession>A0A517ZID1</accession>
<dbReference type="Proteomes" id="UP000319383">
    <property type="component" value="Chromosome"/>
</dbReference>
<keyword evidence="11 15" id="KW-0067">ATP-binding</keyword>
<feature type="domain" description="Riboflavin kinase" evidence="16">
    <location>
        <begin position="182"/>
        <end position="305"/>
    </location>
</feature>
<keyword evidence="10 15" id="KW-0274">FAD</keyword>
<dbReference type="SUPFAM" id="SSF52374">
    <property type="entry name" value="Nucleotidylyl transferase"/>
    <property type="match status" value="1"/>
</dbReference>
<keyword evidence="6 15" id="KW-0808">Transferase</keyword>
<dbReference type="RefSeq" id="WP_145374302.1">
    <property type="nucleotide sequence ID" value="NZ_CP036276.1"/>
</dbReference>
<evidence type="ECO:0000256" key="7">
    <source>
        <dbReference type="ARBA" id="ARBA00022695"/>
    </source>
</evidence>
<keyword evidence="5 15" id="KW-0288">FMN</keyword>
<dbReference type="EC" id="2.7.7.2" evidence="15"/>
<dbReference type="GO" id="GO:0006747">
    <property type="term" value="P:FAD biosynthetic process"/>
    <property type="evidence" value="ECO:0007669"/>
    <property type="project" value="UniProtKB-UniRule"/>
</dbReference>
<keyword evidence="18" id="KW-1185">Reference proteome</keyword>
<evidence type="ECO:0000256" key="2">
    <source>
        <dbReference type="ARBA" id="ARBA00004726"/>
    </source>
</evidence>
<organism evidence="17 18">
    <name type="scientific">Symmachiella dynata</name>
    <dbReference type="NCBI Taxonomy" id="2527995"/>
    <lineage>
        <taxon>Bacteria</taxon>
        <taxon>Pseudomonadati</taxon>
        <taxon>Planctomycetota</taxon>
        <taxon>Planctomycetia</taxon>
        <taxon>Planctomycetales</taxon>
        <taxon>Planctomycetaceae</taxon>
        <taxon>Symmachiella</taxon>
    </lineage>
</organism>
<dbReference type="PANTHER" id="PTHR22749">
    <property type="entry name" value="RIBOFLAVIN KINASE/FMN ADENYLYLTRANSFERASE"/>
    <property type="match status" value="1"/>
</dbReference>
<protein>
    <recommendedName>
        <fullName evidence="15">Riboflavin biosynthesis protein</fullName>
    </recommendedName>
    <domain>
        <recommendedName>
            <fullName evidence="15">Riboflavin kinase</fullName>
            <ecNumber evidence="15">2.7.1.26</ecNumber>
        </recommendedName>
        <alternativeName>
            <fullName evidence="15">Flavokinase</fullName>
        </alternativeName>
    </domain>
    <domain>
        <recommendedName>
            <fullName evidence="15">FMN adenylyltransferase</fullName>
            <ecNumber evidence="15">2.7.7.2</ecNumber>
        </recommendedName>
        <alternativeName>
            <fullName evidence="15">FAD pyrophosphorylase</fullName>
        </alternativeName>
        <alternativeName>
            <fullName evidence="15">FAD synthase</fullName>
        </alternativeName>
    </domain>
</protein>
<dbReference type="InterPro" id="IPR015864">
    <property type="entry name" value="FAD_synthase"/>
</dbReference>
<dbReference type="KEGG" id="sdyn:Mal52_06830"/>